<evidence type="ECO:0000259" key="3">
    <source>
        <dbReference type="SMART" id="SM00822"/>
    </source>
</evidence>
<comment type="similarity">
    <text evidence="1">Belongs to the short-chain dehydrogenases/reductases (SDR) family.</text>
</comment>
<sequence length="284" mass="29435">MSTPDAAPAPAAPATAPAGPLVAVVTGASSGLGEAAARRLAREPGARIVLVARREERLSALAASLPVTTTWVAADLTDDDAPARVRDHVRAEHGLPTLLVNNAGAGFRARFGSETNGGWENVRRTMAINFDAVVRLTEALLPDLRAAAPSSIVNVSSTAARVSRPGTGAYSASKAALALWTDALRIEEAVHGVHVGNVLPGFVPTEGFPQTELVNSRLGKRLLGTPEGVAEAIVEAGLGRKPERYTPKVYGIAAALRYAAPALTRRVMGTDAAKAMTTKTVSDD</sequence>
<evidence type="ECO:0000256" key="2">
    <source>
        <dbReference type="ARBA" id="ARBA00023002"/>
    </source>
</evidence>
<dbReference type="PROSITE" id="PS00061">
    <property type="entry name" value="ADH_SHORT"/>
    <property type="match status" value="1"/>
</dbReference>
<dbReference type="PRINTS" id="PR00081">
    <property type="entry name" value="GDHRDH"/>
</dbReference>
<dbReference type="SMART" id="SM00822">
    <property type="entry name" value="PKS_KR"/>
    <property type="match status" value="1"/>
</dbReference>
<proteinExistence type="inferred from homology"/>
<dbReference type="SUPFAM" id="SSF51735">
    <property type="entry name" value="NAD(P)-binding Rossmann-fold domains"/>
    <property type="match status" value="1"/>
</dbReference>
<dbReference type="CDD" id="cd05233">
    <property type="entry name" value="SDR_c"/>
    <property type="match status" value="1"/>
</dbReference>
<feature type="domain" description="Ketoreductase" evidence="3">
    <location>
        <begin position="21"/>
        <end position="208"/>
    </location>
</feature>
<gene>
    <name evidence="4" type="ORF">UFOPK3564_03908</name>
</gene>
<dbReference type="PRINTS" id="PR00080">
    <property type="entry name" value="SDRFAMILY"/>
</dbReference>
<reference evidence="4" key="1">
    <citation type="submission" date="2020-05" db="EMBL/GenBank/DDBJ databases">
        <authorList>
            <person name="Chiriac C."/>
            <person name="Salcher M."/>
            <person name="Ghai R."/>
            <person name="Kavagutti S V."/>
        </authorList>
    </citation>
    <scope>NUCLEOTIDE SEQUENCE</scope>
</reference>
<dbReference type="InterPro" id="IPR020904">
    <property type="entry name" value="Sc_DH/Rdtase_CS"/>
</dbReference>
<dbReference type="GO" id="GO:0016491">
    <property type="term" value="F:oxidoreductase activity"/>
    <property type="evidence" value="ECO:0007669"/>
    <property type="project" value="UniProtKB-KW"/>
</dbReference>
<dbReference type="Gene3D" id="3.40.50.720">
    <property type="entry name" value="NAD(P)-binding Rossmann-like Domain"/>
    <property type="match status" value="1"/>
</dbReference>
<name>A0A6J7KPU3_9ZZZZ</name>
<dbReference type="EMBL" id="CAFBMK010000442">
    <property type="protein sequence ID" value="CAB4958488.1"/>
    <property type="molecule type" value="Genomic_DNA"/>
</dbReference>
<dbReference type="GO" id="GO:0016020">
    <property type="term" value="C:membrane"/>
    <property type="evidence" value="ECO:0007669"/>
    <property type="project" value="TreeGrafter"/>
</dbReference>
<organism evidence="4">
    <name type="scientific">freshwater metagenome</name>
    <dbReference type="NCBI Taxonomy" id="449393"/>
    <lineage>
        <taxon>unclassified sequences</taxon>
        <taxon>metagenomes</taxon>
        <taxon>ecological metagenomes</taxon>
    </lineage>
</organism>
<keyword evidence="2" id="KW-0560">Oxidoreductase</keyword>
<dbReference type="InterPro" id="IPR057326">
    <property type="entry name" value="KR_dom"/>
</dbReference>
<dbReference type="Pfam" id="PF00106">
    <property type="entry name" value="adh_short"/>
    <property type="match status" value="1"/>
</dbReference>
<evidence type="ECO:0000256" key="1">
    <source>
        <dbReference type="ARBA" id="ARBA00006484"/>
    </source>
</evidence>
<evidence type="ECO:0000313" key="4">
    <source>
        <dbReference type="EMBL" id="CAB4958488.1"/>
    </source>
</evidence>
<dbReference type="InterPro" id="IPR036291">
    <property type="entry name" value="NAD(P)-bd_dom_sf"/>
</dbReference>
<dbReference type="PANTHER" id="PTHR44196:SF1">
    <property type="entry name" value="DEHYDROGENASE_REDUCTASE SDR FAMILY MEMBER 7B"/>
    <property type="match status" value="1"/>
</dbReference>
<dbReference type="AlphaFoldDB" id="A0A6J7KPU3"/>
<accession>A0A6J7KPU3</accession>
<dbReference type="InterPro" id="IPR002347">
    <property type="entry name" value="SDR_fam"/>
</dbReference>
<dbReference type="PANTHER" id="PTHR44196">
    <property type="entry name" value="DEHYDROGENASE/REDUCTASE SDR FAMILY MEMBER 7B"/>
    <property type="match status" value="1"/>
</dbReference>
<protein>
    <submittedName>
        <fullName evidence="4">Unannotated protein</fullName>
    </submittedName>
</protein>